<dbReference type="InterPro" id="IPR049500">
    <property type="entry name" value="Peptidase_M50B-like"/>
</dbReference>
<accession>A0A061AJP0</accession>
<evidence type="ECO:0000313" key="3">
    <source>
        <dbReference type="EMBL" id="CDR35517.1"/>
    </source>
</evidence>
<protein>
    <submittedName>
        <fullName evidence="3">RHTO0S01e01090g1_1</fullName>
    </submittedName>
</protein>
<feature type="transmembrane region" description="Helical" evidence="2">
    <location>
        <begin position="425"/>
        <end position="449"/>
    </location>
</feature>
<feature type="transmembrane region" description="Helical" evidence="2">
    <location>
        <begin position="20"/>
        <end position="38"/>
    </location>
</feature>
<keyword evidence="2" id="KW-0812">Transmembrane</keyword>
<gene>
    <name evidence="3" type="ORF">RHTO0S_01e01090g</name>
</gene>
<feature type="region of interest" description="Disordered" evidence="1">
    <location>
        <begin position="286"/>
        <end position="305"/>
    </location>
</feature>
<feature type="compositionally biased region" description="Low complexity" evidence="1">
    <location>
        <begin position="286"/>
        <end position="303"/>
    </location>
</feature>
<feature type="compositionally biased region" description="Polar residues" evidence="1">
    <location>
        <begin position="158"/>
        <end position="175"/>
    </location>
</feature>
<dbReference type="AlphaFoldDB" id="A0A061AJP0"/>
<sequence>MPLASLVHWLSSTPASSTLSTLALWGSLAALVVGLRAWSKGYVCKEERGLAAKTFLLTVATVQLLLLQLSLLFLGELASHFLTSSHSGRLNAPALYLKDLGPATMRKISLLALSLAFSLVLASPSPASSLDPTTPVTSTLTASPATLATQATLSTSSRQAQVPQLDQPVETQAARSDSMVERSNEAVDGGDGEMKRMEEVAGVEKRWQGWQTSTSTVWVTNTQDVPAEVTIYTTYGEPPIVDGGTIVETIWKGQSTLTVPGPSYLTLTFYPTATTYSTSRTTIPTATRTKTASPAAASAPTSTVCAPGDADEKQFTGLKPTHDQSITLCELDGGRDAASSAKAVAHGLPLHHADSQIIVGIAIGWNLFILRDLLYPLKVFTVAVHEMGHVLVAICLGYRIGVLSIDPKIGGLTRVVVLENREHPLPIAALPPGYLFSIIVGGVLTFCGFDTLASKIASFIVGLGFVAVFLRVEVPAKIMTLLALGLMIGLWFVDHAWGLRFFILFLGVMSSFYVLWDVADDAFFAKQNPCCPSLHFEAFPRLSPGIWSIIYITLSFLLFVGFILAALATWKQSPHAMYCQAQTFLPTR</sequence>
<evidence type="ECO:0000256" key="2">
    <source>
        <dbReference type="SAM" id="Phobius"/>
    </source>
</evidence>
<dbReference type="PANTHER" id="PTHR33979:SF2">
    <property type="entry name" value="PEPTIDASE M50B-LIKE-DOMAIN-CONTAINING PROTEIN"/>
    <property type="match status" value="1"/>
</dbReference>
<name>A0A061AJP0_RHOTO</name>
<reference evidence="3" key="1">
    <citation type="journal article" date="2014" name="Genome Announc.">
        <title>Draft genome sequence of Rhodosporidium toruloides CECT1137, an oleaginous yeast of biotechnological interest.</title>
        <authorList>
            <person name="Morin N."/>
            <person name="Calcas X."/>
            <person name="Devillers H."/>
            <person name="Durrens P."/>
            <person name="Sherman D.J."/>
            <person name="Nicaud J.-M."/>
            <person name="Neuveglise C."/>
        </authorList>
    </citation>
    <scope>NUCLEOTIDE SEQUENCE</scope>
    <source>
        <strain evidence="3">CECT1137</strain>
    </source>
</reference>
<feature type="transmembrane region" description="Helical" evidence="2">
    <location>
        <begin position="387"/>
        <end position="405"/>
    </location>
</feature>
<organism evidence="3">
    <name type="scientific">Rhodotorula toruloides</name>
    <name type="common">Yeast</name>
    <name type="synonym">Rhodosporidium toruloides</name>
    <dbReference type="NCBI Taxonomy" id="5286"/>
    <lineage>
        <taxon>Eukaryota</taxon>
        <taxon>Fungi</taxon>
        <taxon>Dikarya</taxon>
        <taxon>Basidiomycota</taxon>
        <taxon>Pucciniomycotina</taxon>
        <taxon>Microbotryomycetes</taxon>
        <taxon>Sporidiobolales</taxon>
        <taxon>Sporidiobolaceae</taxon>
        <taxon>Rhodotorula</taxon>
    </lineage>
</organism>
<dbReference type="Pfam" id="PF13398">
    <property type="entry name" value="Peptidase_M50B"/>
    <property type="match status" value="1"/>
</dbReference>
<feature type="transmembrane region" description="Helical" evidence="2">
    <location>
        <begin position="546"/>
        <end position="568"/>
    </location>
</feature>
<dbReference type="OrthoDB" id="40823at2759"/>
<feature type="transmembrane region" description="Helical" evidence="2">
    <location>
        <begin position="50"/>
        <end position="74"/>
    </location>
</feature>
<feature type="transmembrane region" description="Helical" evidence="2">
    <location>
        <begin position="501"/>
        <end position="519"/>
    </location>
</feature>
<dbReference type="PANTHER" id="PTHR33979">
    <property type="entry name" value="OS02G0221600 PROTEIN"/>
    <property type="match status" value="1"/>
</dbReference>
<keyword evidence="2" id="KW-1133">Transmembrane helix</keyword>
<proteinExistence type="predicted"/>
<feature type="transmembrane region" description="Helical" evidence="2">
    <location>
        <begin position="456"/>
        <end position="472"/>
    </location>
</feature>
<evidence type="ECO:0000256" key="1">
    <source>
        <dbReference type="SAM" id="MobiDB-lite"/>
    </source>
</evidence>
<dbReference type="EMBL" id="LK052936">
    <property type="protein sequence ID" value="CDR35517.1"/>
    <property type="molecule type" value="Genomic_DNA"/>
</dbReference>
<feature type="region of interest" description="Disordered" evidence="1">
    <location>
        <begin position="152"/>
        <end position="192"/>
    </location>
</feature>
<keyword evidence="2" id="KW-0472">Membrane</keyword>